<protein>
    <recommendedName>
        <fullName evidence="5">Amidohydrolase-related domain-containing protein</fullName>
    </recommendedName>
</protein>
<evidence type="ECO:0000256" key="3">
    <source>
        <dbReference type="RuleBase" id="RU366045"/>
    </source>
</evidence>
<keyword evidence="1 3" id="KW-0210">Decarboxylase</keyword>
<keyword evidence="4" id="KW-0732">Signal</keyword>
<dbReference type="Gene3D" id="3.20.20.140">
    <property type="entry name" value="Metal-dependent hydrolases"/>
    <property type="match status" value="1"/>
</dbReference>
<evidence type="ECO:0000256" key="4">
    <source>
        <dbReference type="SAM" id="SignalP"/>
    </source>
</evidence>
<feature type="chain" id="PRO_5045987143" description="Amidohydrolase-related domain-containing protein" evidence="4">
    <location>
        <begin position="19"/>
        <end position="353"/>
    </location>
</feature>
<reference evidence="6 7" key="1">
    <citation type="submission" date="2024-01" db="EMBL/GenBank/DDBJ databases">
        <title>A draft genome for the cacao thread blight pathogen Marasmiellus scandens.</title>
        <authorList>
            <person name="Baruah I.K."/>
            <person name="Leung J."/>
            <person name="Bukari Y."/>
            <person name="Amoako-Attah I."/>
            <person name="Meinhardt L.W."/>
            <person name="Bailey B.A."/>
            <person name="Cohen S.P."/>
        </authorList>
    </citation>
    <scope>NUCLEOTIDE SEQUENCE [LARGE SCALE GENOMIC DNA]</scope>
    <source>
        <strain evidence="6 7">GH-19</strain>
    </source>
</reference>
<sequence>MGPILLVAFLAKIAFCAARVWNDTGVGTIVFEEAWAIPELPGSFAVAPVGQTGGELAANLLDVHNQRLRQMDENGIDFMILSCASPCIQGISDPKVAAEMAVNVNNQLANQIANNTFRFGGFAALSMHNATEAALELNRTVKDLGFFGALVNDYQQSGPNNDTLLYYDQPEYDIFWQMVTDLDVPVYFHPRSNIPEIADLEFDHAPWLRGPAQEFAVTLSTHILGLCTNGVFDRFPKLKIIVGHLGERIPSDFVRIQDLLLRQTAQGMPMQRSVSSYWRTNIFETTSGNFATNLLLFHKLEIGLDRILFSIDYPYVTIPEGSNWVNSLTNVLRPEELLSLKRGLAIDLLKLND</sequence>
<keyword evidence="7" id="KW-1185">Reference proteome</keyword>
<comment type="similarity">
    <text evidence="3">Belongs to the metallo-dependent hydrolases superfamily.</text>
</comment>
<dbReference type="InterPro" id="IPR032465">
    <property type="entry name" value="ACMSD"/>
</dbReference>
<proteinExistence type="inferred from homology"/>
<evidence type="ECO:0000313" key="6">
    <source>
        <dbReference type="EMBL" id="KAK7441831.1"/>
    </source>
</evidence>
<feature type="signal peptide" evidence="4">
    <location>
        <begin position="1"/>
        <end position="18"/>
    </location>
</feature>
<evidence type="ECO:0000259" key="5">
    <source>
        <dbReference type="Pfam" id="PF04909"/>
    </source>
</evidence>
<keyword evidence="2 3" id="KW-0456">Lyase</keyword>
<dbReference type="PANTHER" id="PTHR21240:SF31">
    <property type="entry name" value="AMIDOHYDROLASE FAMILY PROTEIN (AFU_ORTHOLOGUE AFUA_7G05840)"/>
    <property type="match status" value="1"/>
</dbReference>
<dbReference type="SUPFAM" id="SSF51556">
    <property type="entry name" value="Metallo-dependent hydrolases"/>
    <property type="match status" value="1"/>
</dbReference>
<dbReference type="Pfam" id="PF04909">
    <property type="entry name" value="Amidohydro_2"/>
    <property type="match status" value="1"/>
</dbReference>
<dbReference type="InterPro" id="IPR006680">
    <property type="entry name" value="Amidohydro-rel"/>
</dbReference>
<dbReference type="PANTHER" id="PTHR21240">
    <property type="entry name" value="2-AMINO-3-CARBOXYLMUCONATE-6-SEMIALDEHYDE DECARBOXYLASE"/>
    <property type="match status" value="1"/>
</dbReference>
<name>A0ABR1IY55_9AGAR</name>
<evidence type="ECO:0000256" key="1">
    <source>
        <dbReference type="ARBA" id="ARBA00022793"/>
    </source>
</evidence>
<evidence type="ECO:0000256" key="2">
    <source>
        <dbReference type="ARBA" id="ARBA00023239"/>
    </source>
</evidence>
<dbReference type="EMBL" id="JBANRG010000061">
    <property type="protein sequence ID" value="KAK7441831.1"/>
    <property type="molecule type" value="Genomic_DNA"/>
</dbReference>
<evidence type="ECO:0000313" key="7">
    <source>
        <dbReference type="Proteomes" id="UP001498398"/>
    </source>
</evidence>
<accession>A0ABR1IY55</accession>
<dbReference type="InterPro" id="IPR032466">
    <property type="entry name" value="Metal_Hydrolase"/>
</dbReference>
<gene>
    <name evidence="6" type="ORF">VKT23_016492</name>
</gene>
<feature type="domain" description="Amidohydrolase-related" evidence="5">
    <location>
        <begin position="88"/>
        <end position="326"/>
    </location>
</feature>
<comment type="caution">
    <text evidence="6">The sequence shown here is derived from an EMBL/GenBank/DDBJ whole genome shotgun (WGS) entry which is preliminary data.</text>
</comment>
<dbReference type="Proteomes" id="UP001498398">
    <property type="component" value="Unassembled WGS sequence"/>
</dbReference>
<organism evidence="6 7">
    <name type="scientific">Marasmiellus scandens</name>
    <dbReference type="NCBI Taxonomy" id="2682957"/>
    <lineage>
        <taxon>Eukaryota</taxon>
        <taxon>Fungi</taxon>
        <taxon>Dikarya</taxon>
        <taxon>Basidiomycota</taxon>
        <taxon>Agaricomycotina</taxon>
        <taxon>Agaricomycetes</taxon>
        <taxon>Agaricomycetidae</taxon>
        <taxon>Agaricales</taxon>
        <taxon>Marasmiineae</taxon>
        <taxon>Omphalotaceae</taxon>
        <taxon>Marasmiellus</taxon>
    </lineage>
</organism>